<dbReference type="RefSeq" id="WP_344427189.1">
    <property type="nucleotide sequence ID" value="NZ_BAAANN010000030.1"/>
</dbReference>
<evidence type="ECO:0000256" key="1">
    <source>
        <dbReference type="ARBA" id="ARBA00023125"/>
    </source>
</evidence>
<name>A0ABN2S1C6_9PSEU</name>
<proteinExistence type="predicted"/>
<dbReference type="InterPro" id="IPR039420">
    <property type="entry name" value="WalR-like"/>
</dbReference>
<sequence length="201" mass="21425">MIKVVLAEDMHMVRGALIALLNLEPDIEVVAEAAVGTDILPTVQKHQPDVAVIDIDLPLLDGLSAVKLLQEHTPRVRTLIVTSLGRPATLRRALSAKVGGLLLKDAPAKELADAIRSVNAGKRVVDNQLALAALDSAECPLTPRELEVLALAADGAEAVEIATRLFLSAGTVRNYLTTIATKLNARSRVDAVRIARDTGWL</sequence>
<keyword evidence="1" id="KW-0238">DNA-binding</keyword>
<evidence type="ECO:0000313" key="6">
    <source>
        <dbReference type="Proteomes" id="UP001501116"/>
    </source>
</evidence>
<dbReference type="SUPFAM" id="SSF46894">
    <property type="entry name" value="C-terminal effector domain of the bipartite response regulators"/>
    <property type="match status" value="1"/>
</dbReference>
<dbReference type="EMBL" id="BAAANN010000030">
    <property type="protein sequence ID" value="GAA1978491.1"/>
    <property type="molecule type" value="Genomic_DNA"/>
</dbReference>
<feature type="modified residue" description="4-aspartylphosphate" evidence="2">
    <location>
        <position position="54"/>
    </location>
</feature>
<dbReference type="SMART" id="SM00421">
    <property type="entry name" value="HTH_LUXR"/>
    <property type="match status" value="1"/>
</dbReference>
<dbReference type="PROSITE" id="PS50043">
    <property type="entry name" value="HTH_LUXR_2"/>
    <property type="match status" value="1"/>
</dbReference>
<dbReference type="PANTHER" id="PTHR43214:SF42">
    <property type="entry name" value="TRANSCRIPTIONAL REGULATORY PROTEIN DESR"/>
    <property type="match status" value="1"/>
</dbReference>
<dbReference type="InterPro" id="IPR001789">
    <property type="entry name" value="Sig_transdc_resp-reg_receiver"/>
</dbReference>
<keyword evidence="2" id="KW-0597">Phosphoprotein</keyword>
<evidence type="ECO:0000256" key="2">
    <source>
        <dbReference type="PROSITE-ProRule" id="PRU00169"/>
    </source>
</evidence>
<dbReference type="CDD" id="cd06170">
    <property type="entry name" value="LuxR_C_like"/>
    <property type="match status" value="1"/>
</dbReference>
<dbReference type="InterPro" id="IPR011006">
    <property type="entry name" value="CheY-like_superfamily"/>
</dbReference>
<dbReference type="PRINTS" id="PR00038">
    <property type="entry name" value="HTHLUXR"/>
</dbReference>
<dbReference type="PANTHER" id="PTHR43214">
    <property type="entry name" value="TWO-COMPONENT RESPONSE REGULATOR"/>
    <property type="match status" value="1"/>
</dbReference>
<dbReference type="InterPro" id="IPR000792">
    <property type="entry name" value="Tscrpt_reg_LuxR_C"/>
</dbReference>
<evidence type="ECO:0000259" key="3">
    <source>
        <dbReference type="PROSITE" id="PS50043"/>
    </source>
</evidence>
<accession>A0ABN2S1C6</accession>
<dbReference type="PROSITE" id="PS50110">
    <property type="entry name" value="RESPONSE_REGULATORY"/>
    <property type="match status" value="1"/>
</dbReference>
<dbReference type="Pfam" id="PF00072">
    <property type="entry name" value="Response_reg"/>
    <property type="match status" value="1"/>
</dbReference>
<feature type="domain" description="Response regulatory" evidence="4">
    <location>
        <begin position="3"/>
        <end position="119"/>
    </location>
</feature>
<feature type="domain" description="HTH luxR-type" evidence="3">
    <location>
        <begin position="134"/>
        <end position="199"/>
    </location>
</feature>
<reference evidence="5 6" key="1">
    <citation type="journal article" date="2019" name="Int. J. Syst. Evol. Microbiol.">
        <title>The Global Catalogue of Microorganisms (GCM) 10K type strain sequencing project: providing services to taxonomists for standard genome sequencing and annotation.</title>
        <authorList>
            <consortium name="The Broad Institute Genomics Platform"/>
            <consortium name="The Broad Institute Genome Sequencing Center for Infectious Disease"/>
            <person name="Wu L."/>
            <person name="Ma J."/>
        </authorList>
    </citation>
    <scope>NUCLEOTIDE SEQUENCE [LARGE SCALE GENOMIC DNA]</scope>
    <source>
        <strain evidence="5 6">JCM 14545</strain>
    </source>
</reference>
<organism evidence="5 6">
    <name type="scientific">Amycolatopsis minnesotensis</name>
    <dbReference type="NCBI Taxonomy" id="337894"/>
    <lineage>
        <taxon>Bacteria</taxon>
        <taxon>Bacillati</taxon>
        <taxon>Actinomycetota</taxon>
        <taxon>Actinomycetes</taxon>
        <taxon>Pseudonocardiales</taxon>
        <taxon>Pseudonocardiaceae</taxon>
        <taxon>Amycolatopsis</taxon>
    </lineage>
</organism>
<dbReference type="SUPFAM" id="SSF52172">
    <property type="entry name" value="CheY-like"/>
    <property type="match status" value="1"/>
</dbReference>
<dbReference type="Proteomes" id="UP001501116">
    <property type="component" value="Unassembled WGS sequence"/>
</dbReference>
<comment type="caution">
    <text evidence="5">The sequence shown here is derived from an EMBL/GenBank/DDBJ whole genome shotgun (WGS) entry which is preliminary data.</text>
</comment>
<evidence type="ECO:0000259" key="4">
    <source>
        <dbReference type="PROSITE" id="PS50110"/>
    </source>
</evidence>
<dbReference type="Gene3D" id="3.40.50.2300">
    <property type="match status" value="1"/>
</dbReference>
<gene>
    <name evidence="5" type="ORF">GCM10009754_63140</name>
</gene>
<keyword evidence="6" id="KW-1185">Reference proteome</keyword>
<dbReference type="SMART" id="SM00448">
    <property type="entry name" value="REC"/>
    <property type="match status" value="1"/>
</dbReference>
<protein>
    <submittedName>
        <fullName evidence="5">Response regulator transcription factor</fullName>
    </submittedName>
</protein>
<evidence type="ECO:0000313" key="5">
    <source>
        <dbReference type="EMBL" id="GAA1978491.1"/>
    </source>
</evidence>
<dbReference type="Pfam" id="PF00196">
    <property type="entry name" value="GerE"/>
    <property type="match status" value="1"/>
</dbReference>
<dbReference type="InterPro" id="IPR016032">
    <property type="entry name" value="Sig_transdc_resp-reg_C-effctor"/>
</dbReference>